<feature type="region of interest" description="Disordered" evidence="2">
    <location>
        <begin position="756"/>
        <end position="791"/>
    </location>
</feature>
<accession>A0A2B4RCL3</accession>
<evidence type="ECO:0000256" key="1">
    <source>
        <dbReference type="SAM" id="Coils"/>
    </source>
</evidence>
<evidence type="ECO:0008006" key="5">
    <source>
        <dbReference type="Google" id="ProtNLM"/>
    </source>
</evidence>
<dbReference type="EMBL" id="LSMT01000815">
    <property type="protein sequence ID" value="PFX14240.1"/>
    <property type="molecule type" value="Genomic_DNA"/>
</dbReference>
<dbReference type="OrthoDB" id="5985308at2759"/>
<feature type="compositionally biased region" description="Basic residues" evidence="2">
    <location>
        <begin position="772"/>
        <end position="781"/>
    </location>
</feature>
<feature type="compositionally biased region" description="Polar residues" evidence="2">
    <location>
        <begin position="210"/>
        <end position="231"/>
    </location>
</feature>
<evidence type="ECO:0000313" key="4">
    <source>
        <dbReference type="Proteomes" id="UP000225706"/>
    </source>
</evidence>
<proteinExistence type="predicted"/>
<feature type="region of interest" description="Disordered" evidence="2">
    <location>
        <begin position="205"/>
        <end position="233"/>
    </location>
</feature>
<reference evidence="4" key="1">
    <citation type="journal article" date="2017" name="bioRxiv">
        <title>Comparative analysis of the genomes of Stylophora pistillata and Acropora digitifera provides evidence for extensive differences between species of corals.</title>
        <authorList>
            <person name="Voolstra C.R."/>
            <person name="Li Y."/>
            <person name="Liew Y.J."/>
            <person name="Baumgarten S."/>
            <person name="Zoccola D."/>
            <person name="Flot J.-F."/>
            <person name="Tambutte S."/>
            <person name="Allemand D."/>
            <person name="Aranda M."/>
        </authorList>
    </citation>
    <scope>NUCLEOTIDE SEQUENCE [LARGE SCALE GENOMIC DNA]</scope>
</reference>
<feature type="coiled-coil region" evidence="1">
    <location>
        <begin position="1741"/>
        <end position="1804"/>
    </location>
</feature>
<protein>
    <recommendedName>
        <fullName evidence="5">Reverse transcriptase domain-containing protein</fullName>
    </recommendedName>
</protein>
<keyword evidence="4" id="KW-1185">Reference proteome</keyword>
<organism evidence="3 4">
    <name type="scientific">Stylophora pistillata</name>
    <name type="common">Smooth cauliflower coral</name>
    <dbReference type="NCBI Taxonomy" id="50429"/>
    <lineage>
        <taxon>Eukaryota</taxon>
        <taxon>Metazoa</taxon>
        <taxon>Cnidaria</taxon>
        <taxon>Anthozoa</taxon>
        <taxon>Hexacorallia</taxon>
        <taxon>Scleractinia</taxon>
        <taxon>Astrocoeniina</taxon>
        <taxon>Pocilloporidae</taxon>
        <taxon>Stylophora</taxon>
    </lineage>
</organism>
<dbReference type="Proteomes" id="UP000225706">
    <property type="component" value="Unassembled WGS sequence"/>
</dbReference>
<name>A0A2B4RCL3_STYPI</name>
<evidence type="ECO:0000256" key="2">
    <source>
        <dbReference type="SAM" id="MobiDB-lite"/>
    </source>
</evidence>
<keyword evidence="1" id="KW-0175">Coiled coil</keyword>
<dbReference type="PANTHER" id="PTHR31424">
    <property type="entry name" value="PROTEIN CBG23806"/>
    <property type="match status" value="1"/>
</dbReference>
<comment type="caution">
    <text evidence="3">The sequence shown here is derived from an EMBL/GenBank/DDBJ whole genome shotgun (WGS) entry which is preliminary data.</text>
</comment>
<gene>
    <name evidence="3" type="ORF">AWC38_SpisGene21620</name>
</gene>
<sequence>MVNLNIPGNAFRLNPSSERLESRLYELGNLAEAKRKLLNKKGSPKQRKAFLASYKKISVLAGEVIRVDEWRTKIFNLEEKLGLAKEEINHWREKFHDLEKEKEKLFEEMLSEKNLNLSCKEESELMKKYVRQLENDQFKKVRGTPIPDIKTSQARNRKIKELKTRAQKALLFCSLFGLELDLLKLKDPEGLKTYAINLSSPTSLPLPTSIDGSQSQSTDQASNQKETQYSRLSEDDKARVESILYLIDKFGVGDEFIHELSMTVEGLPKSYLFKQCRNALNESCYIKSTPGKAPAAQHSFTKLLADQIQNMIKNNVLQEGEKVKVKLSGDGARLSRVSNFILCTLSILQSKEDLLSSKGTHTIAVVSGPENHETLAESFKEVFSEVNEIQDRGHIIVDGKQVEIELFLGGDYKFLLLVMGISAANSTYACLWCKVHKKDRGDMSKPDNFYDKDPIRRTLQEIKQFATKSKGENYCCVHQPLLNIPLDHIILDELHLMLRVTDVLISNLIEDVMQWDEKDNFLSEKKSTSSEQKHLDNLIQGIRSCGVSFSVWEKRNADGKGSGTWDWTSLMGDDRKILLKELPGKMESLIQQDTARTVVELWKGFAEMYFKFISSFEPTDIDEYHQKIKTWIDTFANLGHKRVGYTRERVTCYLHSAAYHIPNMVKKYENLKQFSGQGVEKNNDDARRIIQRKTNHTDDPADILRAEHRIRLLKHRGRKSRKYLKKATEYWENTIKEKRRNSKRLSFEKPLSNEVTENVPVTLGPPTNLTPRTRKRKRSTNKSKSDLKSKQVKKELTRVTATFTTLITVILTNRPRSFLTSGTLDLGLSDHHLVYAVNRSHCPRICPITVERRIFKNCDPERFRDDVHLIPFDIAYIFEDIDDIYWAWSHLLSSVLDDHAPIKRRTVNHEHVPFMTPELLEAIRKRNKLRRFYNKSNCRLDWDRYKTQRNFTSSLRRKAVSNYFRTTAADAKGNAKKFWQTVKPFIHSKKNITQDSIHLKEGYTLFVNKLEVAQIFSAHFSSFLKDNDRDGHYNDNSGFTIHPSISGIQTHCFVGEALQFRFVSPPEVIYFGVPQGSVLGPLFFYLNDLFYFINRANLSNYFSDRDPEVVKSVINGDRRWFDDNKLVPNPEKCKCIILPKTYPCDLSFGINDAQVPIVDHLELLGATTDNSLNFSKHIVYITKKVGNQLDVLSRLQNTLSVHSKMCLYNLHVMSYFTYCSAIWHNCNESEKLKLERLNVRAQKRVYNKRVALYGDDYGLTLSNLRLEDIAILIFKAVNGMLPGYISDSFVRSSLTRHQSGNDHIVAMHIIKQRRSHETVVRHVQEKASTVLKAEVRTAFVMGKEEIPDRKFNALIDLQIDNGYSDLKKSEGIYRHNSTAAELQNCISEVCKEDALKRIKDSPFVGLMFDENLDIAVQKKLVLFFKIVVLGKAKIEFAANVEAKDDGASVMTGCHNGFAVRLQRVIAKILPVWYNRLKELKNLMNQKVKRFKKPTQVRWLSTYEAVEAIYSAWTLLILSLEHEAASRNNDGAAKAREATLLTIKDMKENPGEHSEELLSHMETNDCEHKGTKVEDFSLAQRNRFYGIKDNFIDNITAQIRESFHEKDMQVVKHFNTILNPTKLPGTAAGIRNHGKGVTRNCLKTVMNDSNDNERKYKNHEKAKKIKLDEEEEDENVEEWSKKRVKRWAARVFDEEIAEKLLAEEITWVTLLSERITNVDSLERLGRLTLGKQMCKIGTYLRSRTVELEVKRVEMEIKRTQLELQHRLELTKLEAEKEVVAARDQAELAKLEAFLAEQQISELTNEQEGIKWSPKVEEFQPKNNLMLPLEVPITSLPSGISSSLTPVPVSVSNPPLTSTPVVENPAATTSIGGICFGDPLPVPRIELKLVIGESNVSKPIKGDCQNETKSQPLTPVTAISTSSSFTPNVSGATANESLAAIMSSIERISASHDLPHVRVQKFDGSPQQYPAFRQRLKQLVNTKPLDDAVKMTRLLQFLEGPALLAVQQYEPLPGGLSKALRTLEDRFGQPFQVVRASVESLTKGPVKQPNDRDSLKRYADRAQVTYDTLESMGYLSEMNIDNLEKVIIQLPKWMQAKFAERLKHLESEGHVMPTFKDVVDFLKEGAFVLNHPFFSDRSRENAVTRIKPRVKSPLMPKSPCYVHMTAVKDDSCPMCHQPHRLYRKCKSVIRCKVEGRGRAHHTLLHVLEPKKEVRQGTVNQNNHVNQDSLPDQGSSFHTSTRSVGTAVDSSEVLLQVIPVKVISNAGHQITTYGLIDSGSDITMADPSLVKLLRGCPPKNG</sequence>
<feature type="region of interest" description="Disordered" evidence="2">
    <location>
        <begin position="2219"/>
        <end position="2240"/>
    </location>
</feature>
<dbReference type="PANTHER" id="PTHR31424:SF3">
    <property type="entry name" value="RING-TYPE DOMAIN-CONTAINING PROTEIN"/>
    <property type="match status" value="1"/>
</dbReference>
<feature type="coiled-coil region" evidence="1">
    <location>
        <begin position="67"/>
        <end position="115"/>
    </location>
</feature>
<evidence type="ECO:0000313" key="3">
    <source>
        <dbReference type="EMBL" id="PFX14240.1"/>
    </source>
</evidence>